<dbReference type="Pfam" id="PF00392">
    <property type="entry name" value="GntR"/>
    <property type="match status" value="1"/>
</dbReference>
<dbReference type="InterPro" id="IPR036388">
    <property type="entry name" value="WH-like_DNA-bd_sf"/>
</dbReference>
<evidence type="ECO:0000313" key="5">
    <source>
        <dbReference type="EMBL" id="PIL18024.1"/>
    </source>
</evidence>
<dbReference type="Gene3D" id="1.20.120.530">
    <property type="entry name" value="GntR ligand-binding domain-like"/>
    <property type="match status" value="1"/>
</dbReference>
<organism evidence="5 6">
    <name type="scientific">Puniceibacterium antarcticum</name>
    <dbReference type="NCBI Taxonomy" id="1206336"/>
    <lineage>
        <taxon>Bacteria</taxon>
        <taxon>Pseudomonadati</taxon>
        <taxon>Pseudomonadota</taxon>
        <taxon>Alphaproteobacteria</taxon>
        <taxon>Rhodobacterales</taxon>
        <taxon>Paracoccaceae</taxon>
        <taxon>Puniceibacterium</taxon>
    </lineage>
</organism>
<protein>
    <recommendedName>
        <fullName evidence="4">HTH gntR-type domain-containing protein</fullName>
    </recommendedName>
</protein>
<dbReference type="InterPro" id="IPR000524">
    <property type="entry name" value="Tscrpt_reg_HTH_GntR"/>
</dbReference>
<evidence type="ECO:0000259" key="4">
    <source>
        <dbReference type="PROSITE" id="PS50949"/>
    </source>
</evidence>
<keyword evidence="6" id="KW-1185">Reference proteome</keyword>
<dbReference type="InterPro" id="IPR008920">
    <property type="entry name" value="TF_FadR/GntR_C"/>
</dbReference>
<dbReference type="SUPFAM" id="SSF48008">
    <property type="entry name" value="GntR ligand-binding domain-like"/>
    <property type="match status" value="1"/>
</dbReference>
<dbReference type="Gene3D" id="1.10.10.10">
    <property type="entry name" value="Winged helix-like DNA-binding domain superfamily/Winged helix DNA-binding domain"/>
    <property type="match status" value="1"/>
</dbReference>
<sequence>MEKIRPNEIADALEELVFTGEFKDGDRLDEITLAARFGVSRTPIREALQRLVVSGLAEQLPRRGVFIRQPGPMDLMEMFETMAEIEAACGRLAALRISDTALGTLEQTNARCQAAVTAGDVDGYYRGNQQFHQVIYHETGNSFLEHEALRLNRRLSAFRRVQLRWRGRMAQSMAEHETVVMALRDGNAVLAADTLRSHVAVQGERFHQLIASLRMAAQ</sequence>
<dbReference type="CDD" id="cd07377">
    <property type="entry name" value="WHTH_GntR"/>
    <property type="match status" value="1"/>
</dbReference>
<dbReference type="AlphaFoldDB" id="A0A2G8R907"/>
<evidence type="ECO:0000256" key="3">
    <source>
        <dbReference type="ARBA" id="ARBA00023163"/>
    </source>
</evidence>
<evidence type="ECO:0000256" key="2">
    <source>
        <dbReference type="ARBA" id="ARBA00023125"/>
    </source>
</evidence>
<keyword evidence="1" id="KW-0805">Transcription regulation</keyword>
<keyword evidence="3" id="KW-0804">Transcription</keyword>
<dbReference type="Proteomes" id="UP000231259">
    <property type="component" value="Unassembled WGS sequence"/>
</dbReference>
<dbReference type="OrthoDB" id="7620579at2"/>
<evidence type="ECO:0000256" key="1">
    <source>
        <dbReference type="ARBA" id="ARBA00023015"/>
    </source>
</evidence>
<dbReference type="PANTHER" id="PTHR43537:SF49">
    <property type="entry name" value="TRANSCRIPTIONAL REGULATORY PROTEIN"/>
    <property type="match status" value="1"/>
</dbReference>
<dbReference type="EMBL" id="AWWI01000141">
    <property type="protein sequence ID" value="PIL18024.1"/>
    <property type="molecule type" value="Genomic_DNA"/>
</dbReference>
<dbReference type="Pfam" id="PF07729">
    <property type="entry name" value="FCD"/>
    <property type="match status" value="1"/>
</dbReference>
<dbReference type="PRINTS" id="PR00035">
    <property type="entry name" value="HTHGNTR"/>
</dbReference>
<evidence type="ECO:0000313" key="6">
    <source>
        <dbReference type="Proteomes" id="UP000231259"/>
    </source>
</evidence>
<reference evidence="5 6" key="1">
    <citation type="submission" date="2013-09" db="EMBL/GenBank/DDBJ databases">
        <title>Genome sequencing of Phaeobacter antarcticus sp. nov. SM1211.</title>
        <authorList>
            <person name="Zhang X.-Y."/>
            <person name="Liu C."/>
            <person name="Chen X.-L."/>
            <person name="Xie B.-B."/>
            <person name="Qin Q.-L."/>
            <person name="Rong J.-C."/>
            <person name="Zhang Y.-Z."/>
        </authorList>
    </citation>
    <scope>NUCLEOTIDE SEQUENCE [LARGE SCALE GENOMIC DNA]</scope>
    <source>
        <strain evidence="5 6">SM1211</strain>
    </source>
</reference>
<dbReference type="InterPro" id="IPR036390">
    <property type="entry name" value="WH_DNA-bd_sf"/>
</dbReference>
<comment type="caution">
    <text evidence="5">The sequence shown here is derived from an EMBL/GenBank/DDBJ whole genome shotgun (WGS) entry which is preliminary data.</text>
</comment>
<dbReference type="RefSeq" id="WP_099912774.1">
    <property type="nucleotide sequence ID" value="NZ_AWWI01000141.1"/>
</dbReference>
<dbReference type="PANTHER" id="PTHR43537">
    <property type="entry name" value="TRANSCRIPTIONAL REGULATOR, GNTR FAMILY"/>
    <property type="match status" value="1"/>
</dbReference>
<dbReference type="GO" id="GO:0003677">
    <property type="term" value="F:DNA binding"/>
    <property type="evidence" value="ECO:0007669"/>
    <property type="project" value="UniProtKB-KW"/>
</dbReference>
<dbReference type="SUPFAM" id="SSF46785">
    <property type="entry name" value="Winged helix' DNA-binding domain"/>
    <property type="match status" value="1"/>
</dbReference>
<gene>
    <name evidence="5" type="ORF">P775_21625</name>
</gene>
<proteinExistence type="predicted"/>
<dbReference type="PROSITE" id="PS50949">
    <property type="entry name" value="HTH_GNTR"/>
    <property type="match status" value="1"/>
</dbReference>
<dbReference type="SMART" id="SM00895">
    <property type="entry name" value="FCD"/>
    <property type="match status" value="1"/>
</dbReference>
<keyword evidence="2" id="KW-0238">DNA-binding</keyword>
<dbReference type="SMART" id="SM00345">
    <property type="entry name" value="HTH_GNTR"/>
    <property type="match status" value="1"/>
</dbReference>
<accession>A0A2G8R907</accession>
<feature type="domain" description="HTH gntR-type" evidence="4">
    <location>
        <begin position="3"/>
        <end position="70"/>
    </location>
</feature>
<dbReference type="InterPro" id="IPR011711">
    <property type="entry name" value="GntR_C"/>
</dbReference>
<dbReference type="GO" id="GO:0003700">
    <property type="term" value="F:DNA-binding transcription factor activity"/>
    <property type="evidence" value="ECO:0007669"/>
    <property type="project" value="InterPro"/>
</dbReference>
<name>A0A2G8R907_9RHOB</name>